<proteinExistence type="predicted"/>
<dbReference type="InterPro" id="IPR025346">
    <property type="entry name" value="DUF4250"/>
</dbReference>
<accession>A0A1G9TFW5</accession>
<dbReference type="AlphaFoldDB" id="A0A1G9TFW5"/>
<gene>
    <name evidence="1" type="ORF">SAMN04515677_11295</name>
</gene>
<dbReference type="EMBL" id="FNGW01000012">
    <property type="protein sequence ID" value="SDM46503.1"/>
    <property type="molecule type" value="Genomic_DNA"/>
</dbReference>
<reference evidence="1 2" key="1">
    <citation type="submission" date="2016-10" db="EMBL/GenBank/DDBJ databases">
        <authorList>
            <person name="de Groot N.N."/>
        </authorList>
    </citation>
    <scope>NUCLEOTIDE SEQUENCE [LARGE SCALE GENOMIC DNA]</scope>
    <source>
        <strain evidence="1 2">DSM 797</strain>
    </source>
</reference>
<protein>
    <submittedName>
        <fullName evidence="1">Uncharacterized protein</fullName>
    </submittedName>
</protein>
<sequence length="194" mass="22863">MIRRDFDKLEVVKQVEYINKKLIEGYTLTNLCKDIGIGRSTIRDRFKKISYEYNKETNQYESIVEIVDADPRILARSSKIIKDDINEGILSMQKSSNKVVGTDSEILTNMISSYDENLSKLNEMYNWYKLQSSNKVVETEKLKIEDFKGDLVVRSYKLYEPIQKEFTDFCKANNKYKVQDILCQAIKEFLEKYK</sequence>
<evidence type="ECO:0000313" key="1">
    <source>
        <dbReference type="EMBL" id="SDM46503.1"/>
    </source>
</evidence>
<dbReference type="Proteomes" id="UP000199068">
    <property type="component" value="Unassembled WGS sequence"/>
</dbReference>
<dbReference type="RefSeq" id="WP_092727579.1">
    <property type="nucleotide sequence ID" value="NZ_FNGW01000012.1"/>
</dbReference>
<organism evidence="1 2">
    <name type="scientific">Romboutsia lituseburensis DSM 797</name>
    <dbReference type="NCBI Taxonomy" id="1121325"/>
    <lineage>
        <taxon>Bacteria</taxon>
        <taxon>Bacillati</taxon>
        <taxon>Bacillota</taxon>
        <taxon>Clostridia</taxon>
        <taxon>Peptostreptococcales</taxon>
        <taxon>Peptostreptococcaceae</taxon>
        <taxon>Romboutsia</taxon>
    </lineage>
</organism>
<dbReference type="STRING" id="1121325.SAMN04515677_11295"/>
<keyword evidence="2" id="KW-1185">Reference proteome</keyword>
<evidence type="ECO:0000313" key="2">
    <source>
        <dbReference type="Proteomes" id="UP000199068"/>
    </source>
</evidence>
<name>A0A1G9TFW5_9FIRM</name>
<dbReference type="Pfam" id="PF14056">
    <property type="entry name" value="DUF4250"/>
    <property type="match status" value="1"/>
</dbReference>